<keyword evidence="8" id="KW-1185">Reference proteome</keyword>
<feature type="region of interest" description="Disordered" evidence="5">
    <location>
        <begin position="483"/>
        <end position="605"/>
    </location>
</feature>
<dbReference type="GO" id="GO:0008277">
    <property type="term" value="P:regulation of G protein-coupled receptor signaling pathway"/>
    <property type="evidence" value="ECO:0007669"/>
    <property type="project" value="TreeGrafter"/>
</dbReference>
<keyword evidence="3" id="KW-0040">ANK repeat</keyword>
<dbReference type="CDD" id="cd08833">
    <property type="entry name" value="ArfGap_GIT"/>
    <property type="match status" value="1"/>
</dbReference>
<gene>
    <name evidence="7" type="ORF">FGIG_08128</name>
</gene>
<dbReference type="Proteomes" id="UP000316759">
    <property type="component" value="Unassembled WGS sequence"/>
</dbReference>
<dbReference type="InterPro" id="IPR037278">
    <property type="entry name" value="ARFGAP/RecO"/>
</dbReference>
<dbReference type="PANTHER" id="PTHR46097">
    <property type="entry name" value="G PROTEIN-COUPLED RECEPTOR KINASE INTERACTING ARFGAP"/>
    <property type="match status" value="1"/>
</dbReference>
<dbReference type="OrthoDB" id="5588096at2759"/>
<dbReference type="SMART" id="SM00248">
    <property type="entry name" value="ANK"/>
    <property type="match status" value="2"/>
</dbReference>
<dbReference type="GO" id="GO:0032012">
    <property type="term" value="P:regulation of ARF protein signal transduction"/>
    <property type="evidence" value="ECO:0007669"/>
    <property type="project" value="InterPro"/>
</dbReference>
<dbReference type="InterPro" id="IPR001164">
    <property type="entry name" value="ArfGAP_dom"/>
</dbReference>
<dbReference type="PROSITE" id="PS50115">
    <property type="entry name" value="ARFGAP"/>
    <property type="match status" value="1"/>
</dbReference>
<evidence type="ECO:0000313" key="8">
    <source>
        <dbReference type="Proteomes" id="UP000316759"/>
    </source>
</evidence>
<feature type="region of interest" description="Disordered" evidence="5">
    <location>
        <begin position="388"/>
        <end position="407"/>
    </location>
</feature>
<evidence type="ECO:0000256" key="3">
    <source>
        <dbReference type="PROSITE-ProRule" id="PRU00023"/>
    </source>
</evidence>
<dbReference type="Pfam" id="PF01412">
    <property type="entry name" value="ArfGap"/>
    <property type="match status" value="1"/>
</dbReference>
<dbReference type="GO" id="GO:0007420">
    <property type="term" value="P:brain development"/>
    <property type="evidence" value="ECO:0007669"/>
    <property type="project" value="InterPro"/>
</dbReference>
<evidence type="ECO:0000256" key="4">
    <source>
        <dbReference type="PROSITE-ProRule" id="PRU00288"/>
    </source>
</evidence>
<dbReference type="InterPro" id="IPR047161">
    <property type="entry name" value="GIT-like"/>
</dbReference>
<dbReference type="AlphaFoldDB" id="A0A504YZR5"/>
<dbReference type="GO" id="GO:0031267">
    <property type="term" value="F:small GTPase binding"/>
    <property type="evidence" value="ECO:0007669"/>
    <property type="project" value="TreeGrafter"/>
</dbReference>
<evidence type="ECO:0000256" key="5">
    <source>
        <dbReference type="SAM" id="MobiDB-lite"/>
    </source>
</evidence>
<dbReference type="SMART" id="SM00105">
    <property type="entry name" value="ArfGap"/>
    <property type="match status" value="1"/>
</dbReference>
<feature type="repeat" description="ANK" evidence="3">
    <location>
        <begin position="173"/>
        <end position="205"/>
    </location>
</feature>
<feature type="compositionally biased region" description="Polar residues" evidence="5">
    <location>
        <begin position="529"/>
        <end position="550"/>
    </location>
</feature>
<reference evidence="7 8" key="1">
    <citation type="submission" date="2019-04" db="EMBL/GenBank/DDBJ databases">
        <title>Annotation for the trematode Fasciola gigantica.</title>
        <authorList>
            <person name="Choi Y.-J."/>
        </authorList>
    </citation>
    <scope>NUCLEOTIDE SEQUENCE [LARGE SCALE GENOMIC DNA]</scope>
    <source>
        <strain evidence="7">Uganda_cow_1</strain>
    </source>
</reference>
<feature type="region of interest" description="Disordered" evidence="5">
    <location>
        <begin position="87"/>
        <end position="113"/>
    </location>
</feature>
<sequence>MDSQSDVCADCSALSPQWASVNRGVLLCDECSAVHRQLGRHISQVKHLKKSRWRLTQLEMVRYLAAACANRYWEHVLYEPMLATMQQQQHTSSRTTDKPTRTRKPNPTDPMHPTKADFIREKYLFLGFFKKPRNISLDDLNQQLHASVRTSVLETSLYLLALGANPNFIHPTKGTSPMHVACHYGQLGQVEILLAYGADVCLQDSRGQTPVDVALDKALAAVEAMRSVPTVNLSHEQKLRYCWSPLVDTLVNAYYEVTDSLAYFLSRRVPDHRSAVLGPSAKSSPMLSTRHGRKTSRSTTSSLISSGTAVGALNGHFLISTPLLLLHTADGDLNGTVAGSELDDWIQEARRRLNQLPNVAFEDLCVDVYDEADRRLTNSFLEVTDVSNAEEKTHANQDKIHSDGPRRDVGQVPVPPPHKITPSANRSLTLYFLVFTKTRLDSSHILTEVSARLLPLFPPVLSTPPNLNGAVNGIPKGTKTYTTYLTGRPLESGPTGAPIHSVPSRSIPLPSPPRASPASNHPGVEAGPTQDQGQEEPTTPLTNYSSSYTSGPDPGADSKHVDEGSVQPAKSSTRPSLLSPAASERNKRTAGGRTSGRRDRDDPVYDQVSLFMYPLDI</sequence>
<feature type="compositionally biased region" description="Basic and acidic residues" evidence="5">
    <location>
        <begin position="389"/>
        <end position="407"/>
    </location>
</feature>
<dbReference type="Pfam" id="PF08518">
    <property type="entry name" value="GIT_SHD"/>
    <property type="match status" value="1"/>
</dbReference>
<dbReference type="Pfam" id="PF13857">
    <property type="entry name" value="Ank_5"/>
    <property type="match status" value="1"/>
</dbReference>
<dbReference type="InterPro" id="IPR013724">
    <property type="entry name" value="GIT_SHD"/>
</dbReference>
<dbReference type="GO" id="GO:0098793">
    <property type="term" value="C:presynapse"/>
    <property type="evidence" value="ECO:0007669"/>
    <property type="project" value="GOC"/>
</dbReference>
<dbReference type="Gene3D" id="1.10.220.150">
    <property type="entry name" value="Arf GTPase activating protein"/>
    <property type="match status" value="1"/>
</dbReference>
<dbReference type="InterPro" id="IPR036770">
    <property type="entry name" value="Ankyrin_rpt-contain_sf"/>
</dbReference>
<dbReference type="InterPro" id="IPR038508">
    <property type="entry name" value="ArfGAP_dom_sf"/>
</dbReference>
<dbReference type="STRING" id="46835.A0A504YZR5"/>
<feature type="region of interest" description="Disordered" evidence="5">
    <location>
        <begin position="275"/>
        <end position="301"/>
    </location>
</feature>
<evidence type="ECO:0000256" key="1">
    <source>
        <dbReference type="ARBA" id="ARBA00022723"/>
    </source>
</evidence>
<evidence type="ECO:0000313" key="7">
    <source>
        <dbReference type="EMBL" id="TPP63268.1"/>
    </source>
</evidence>
<protein>
    <submittedName>
        <fullName evidence="7">GIT2</fullName>
    </submittedName>
</protein>
<keyword evidence="1" id="KW-0479">Metal-binding</keyword>
<feature type="domain" description="Arf-GAP" evidence="6">
    <location>
        <begin position="1"/>
        <end position="123"/>
    </location>
</feature>
<keyword evidence="4" id="KW-0863">Zinc-finger</keyword>
<evidence type="ECO:0000259" key="6">
    <source>
        <dbReference type="PROSITE" id="PS50115"/>
    </source>
</evidence>
<dbReference type="GO" id="GO:0036465">
    <property type="term" value="P:synaptic vesicle recycling"/>
    <property type="evidence" value="ECO:0007669"/>
    <property type="project" value="TreeGrafter"/>
</dbReference>
<dbReference type="InterPro" id="IPR002110">
    <property type="entry name" value="Ankyrin_rpt"/>
</dbReference>
<dbReference type="PRINTS" id="PR00405">
    <property type="entry name" value="REVINTRACTNG"/>
</dbReference>
<keyword evidence="2" id="KW-0862">Zinc</keyword>
<dbReference type="PROSITE" id="PS50088">
    <property type="entry name" value="ANK_REPEAT"/>
    <property type="match status" value="1"/>
</dbReference>
<dbReference type="SUPFAM" id="SSF57863">
    <property type="entry name" value="ArfGap/RecO-like zinc finger"/>
    <property type="match status" value="1"/>
</dbReference>
<accession>A0A504YZR5</accession>
<dbReference type="SUPFAM" id="SSF48403">
    <property type="entry name" value="Ankyrin repeat"/>
    <property type="match status" value="1"/>
</dbReference>
<dbReference type="GO" id="GO:0008270">
    <property type="term" value="F:zinc ion binding"/>
    <property type="evidence" value="ECO:0007669"/>
    <property type="project" value="UniProtKB-KW"/>
</dbReference>
<comment type="caution">
    <text evidence="7">The sequence shown here is derived from an EMBL/GenBank/DDBJ whole genome shotgun (WGS) entry which is preliminary data.</text>
</comment>
<dbReference type="EMBL" id="SUNJ01005865">
    <property type="protein sequence ID" value="TPP63268.1"/>
    <property type="molecule type" value="Genomic_DNA"/>
</dbReference>
<dbReference type="SMART" id="SM00555">
    <property type="entry name" value="GIT"/>
    <property type="match status" value="1"/>
</dbReference>
<name>A0A504YZR5_FASGI</name>
<dbReference type="PANTHER" id="PTHR46097:SF3">
    <property type="entry name" value="ARF GTPASE-ACTIVATING PROTEIN GIT"/>
    <property type="match status" value="1"/>
</dbReference>
<dbReference type="GO" id="GO:0005096">
    <property type="term" value="F:GTPase activator activity"/>
    <property type="evidence" value="ECO:0007669"/>
    <property type="project" value="InterPro"/>
</dbReference>
<evidence type="ECO:0000256" key="2">
    <source>
        <dbReference type="ARBA" id="ARBA00022833"/>
    </source>
</evidence>
<dbReference type="PROSITE" id="PS50297">
    <property type="entry name" value="ANK_REP_REGION"/>
    <property type="match status" value="1"/>
</dbReference>
<dbReference type="Gene3D" id="1.25.40.20">
    <property type="entry name" value="Ankyrin repeat-containing domain"/>
    <property type="match status" value="1"/>
</dbReference>
<proteinExistence type="predicted"/>
<organism evidence="7 8">
    <name type="scientific">Fasciola gigantica</name>
    <name type="common">Giant liver fluke</name>
    <dbReference type="NCBI Taxonomy" id="46835"/>
    <lineage>
        <taxon>Eukaryota</taxon>
        <taxon>Metazoa</taxon>
        <taxon>Spiralia</taxon>
        <taxon>Lophotrochozoa</taxon>
        <taxon>Platyhelminthes</taxon>
        <taxon>Trematoda</taxon>
        <taxon>Digenea</taxon>
        <taxon>Plagiorchiida</taxon>
        <taxon>Echinostomata</taxon>
        <taxon>Echinostomatoidea</taxon>
        <taxon>Fasciolidae</taxon>
        <taxon>Fasciola</taxon>
    </lineage>
</organism>